<dbReference type="InterPro" id="IPR000182">
    <property type="entry name" value="GNAT_dom"/>
</dbReference>
<protein>
    <recommendedName>
        <fullName evidence="1">N-acetyltransferase domain-containing protein</fullName>
    </recommendedName>
</protein>
<accession>A0A2A4F3R9</accession>
<dbReference type="Gene3D" id="3.40.630.30">
    <property type="match status" value="1"/>
</dbReference>
<dbReference type="GeneID" id="69003680"/>
<dbReference type="GO" id="GO:0016747">
    <property type="term" value="F:acyltransferase activity, transferring groups other than amino-acyl groups"/>
    <property type="evidence" value="ECO:0007669"/>
    <property type="project" value="InterPro"/>
</dbReference>
<evidence type="ECO:0000259" key="1">
    <source>
        <dbReference type="PROSITE" id="PS51186"/>
    </source>
</evidence>
<dbReference type="AlphaFoldDB" id="A0A2A4F3R9"/>
<dbReference type="EMBL" id="MTZU01000098">
    <property type="protein sequence ID" value="PCE27234.1"/>
    <property type="molecule type" value="Genomic_DNA"/>
</dbReference>
<dbReference type="PROSITE" id="PS51186">
    <property type="entry name" value="GNAT"/>
    <property type="match status" value="1"/>
</dbReference>
<feature type="domain" description="N-acetyltransferase" evidence="1">
    <location>
        <begin position="24"/>
        <end position="197"/>
    </location>
</feature>
<organism evidence="2 3">
    <name type="scientific">Burkholderia ubonensis subsp. mesacidophila</name>
    <dbReference type="NCBI Taxonomy" id="265293"/>
    <lineage>
        <taxon>Bacteria</taxon>
        <taxon>Pseudomonadati</taxon>
        <taxon>Pseudomonadota</taxon>
        <taxon>Betaproteobacteria</taxon>
        <taxon>Burkholderiales</taxon>
        <taxon>Burkholderiaceae</taxon>
        <taxon>Burkholderia</taxon>
        <taxon>Burkholderia cepacia complex</taxon>
    </lineage>
</organism>
<evidence type="ECO:0000313" key="2">
    <source>
        <dbReference type="EMBL" id="PCE27234.1"/>
    </source>
</evidence>
<proteinExistence type="predicted"/>
<dbReference type="SUPFAM" id="SSF55729">
    <property type="entry name" value="Acyl-CoA N-acyltransferases (Nat)"/>
    <property type="match status" value="1"/>
</dbReference>
<name>A0A2A4F3R9_9BURK</name>
<reference evidence="2 3" key="1">
    <citation type="submission" date="2017-01" db="EMBL/GenBank/DDBJ databases">
        <title>Whole-Genome Shotgun Sequencing of Two beta-Proteobacterial Species in Search of the Bulgecin Biosynthetic Cluster.</title>
        <authorList>
            <person name="Horsman M.E."/>
            <person name="Marous D.R."/>
            <person name="Li R."/>
            <person name="Oliver R.A."/>
            <person name="Byun B."/>
            <person name="Emrich S.J."/>
            <person name="Boggess B."/>
            <person name="Townsend C.A."/>
            <person name="Mobashery S."/>
        </authorList>
    </citation>
    <scope>NUCLEOTIDE SEQUENCE [LARGE SCALE GENOMIC DNA]</scope>
    <source>
        <strain evidence="2 3">ATCC 31433</strain>
    </source>
</reference>
<sequence length="349" mass="39114">MNSYSENIIGNNYSDRSATSALRLRIRRGTVADAAHICALFEREYGDSSHPCLDERFVRNAIANKSEVWFVAENEIETVIGCLSVSYNAQNRSWEFGRGMISEQHRNMGILSTLMQSTIESMPIAAHDLTFAIARNFPALQATRNYVDVVLVGHDGSPNMVRGIHEYHAVTIGKFRSGPHLHYLPAAPVFSESTFLREQIFEPLGLDGTVGRFPNAFFWGHGDQFSDRFTYQFDERVGAIYLCQHAGGDYASTDEVIGDLRRFLAHHGGNAYVGAIVLADKLTLIKAMLELGFGMTAYLPAWHWHRGARYDCVLLARRQHEFANKNGLDAYIDSFDAAYQDIGRHILAA</sequence>
<dbReference type="Pfam" id="PF00583">
    <property type="entry name" value="Acetyltransf_1"/>
    <property type="match status" value="1"/>
</dbReference>
<dbReference type="Proteomes" id="UP000217994">
    <property type="component" value="Unassembled WGS sequence"/>
</dbReference>
<evidence type="ECO:0000313" key="3">
    <source>
        <dbReference type="Proteomes" id="UP000217994"/>
    </source>
</evidence>
<dbReference type="RefSeq" id="WP_231716661.1">
    <property type="nucleotide sequence ID" value="NZ_CP020737.1"/>
</dbReference>
<comment type="caution">
    <text evidence="2">The sequence shown here is derived from an EMBL/GenBank/DDBJ whole genome shotgun (WGS) entry which is preliminary data.</text>
</comment>
<dbReference type="InterPro" id="IPR016181">
    <property type="entry name" value="Acyl_CoA_acyltransferase"/>
</dbReference>
<dbReference type="CDD" id="cd04301">
    <property type="entry name" value="NAT_SF"/>
    <property type="match status" value="1"/>
</dbReference>
<gene>
    <name evidence="2" type="ORF">BZL54_30185</name>
</gene>